<proteinExistence type="predicted"/>
<evidence type="ECO:0000313" key="2">
    <source>
        <dbReference type="Proteomes" id="UP001314170"/>
    </source>
</evidence>
<dbReference type="AlphaFoldDB" id="A0AAV1SWI3"/>
<evidence type="ECO:0000313" key="1">
    <source>
        <dbReference type="EMBL" id="CAK7357447.1"/>
    </source>
</evidence>
<accession>A0AAV1SWI3</accession>
<sequence>MGNCFALHKLIKRSQSRSQSTTTRHENVSRIMKATGKILDDTRPVIIKGCGNNGDHFFPACSLGWPIRVASDHDSPTSVSMDNTSGTKRIEMILTKQQLQELVFKKISVEEICLMAIQNVSWCERLNSLSRWQPGLQTIPEESE</sequence>
<comment type="caution">
    <text evidence="1">The sequence shown here is derived from an EMBL/GenBank/DDBJ whole genome shotgun (WGS) entry which is preliminary data.</text>
</comment>
<reference evidence="1 2" key="1">
    <citation type="submission" date="2024-01" db="EMBL/GenBank/DDBJ databases">
        <authorList>
            <person name="Waweru B."/>
        </authorList>
    </citation>
    <scope>NUCLEOTIDE SEQUENCE [LARGE SCALE GENOMIC DNA]</scope>
</reference>
<gene>
    <name evidence="1" type="ORF">DCAF_LOCUS27736</name>
</gene>
<dbReference type="Proteomes" id="UP001314170">
    <property type="component" value="Unassembled WGS sequence"/>
</dbReference>
<keyword evidence="2" id="KW-1185">Reference proteome</keyword>
<name>A0AAV1SWI3_9ROSI</name>
<dbReference type="EMBL" id="CAWUPB010001199">
    <property type="protein sequence ID" value="CAK7357447.1"/>
    <property type="molecule type" value="Genomic_DNA"/>
</dbReference>
<protein>
    <submittedName>
        <fullName evidence="1">Uncharacterized protein</fullName>
    </submittedName>
</protein>
<organism evidence="1 2">
    <name type="scientific">Dovyalis caffra</name>
    <dbReference type="NCBI Taxonomy" id="77055"/>
    <lineage>
        <taxon>Eukaryota</taxon>
        <taxon>Viridiplantae</taxon>
        <taxon>Streptophyta</taxon>
        <taxon>Embryophyta</taxon>
        <taxon>Tracheophyta</taxon>
        <taxon>Spermatophyta</taxon>
        <taxon>Magnoliopsida</taxon>
        <taxon>eudicotyledons</taxon>
        <taxon>Gunneridae</taxon>
        <taxon>Pentapetalae</taxon>
        <taxon>rosids</taxon>
        <taxon>fabids</taxon>
        <taxon>Malpighiales</taxon>
        <taxon>Salicaceae</taxon>
        <taxon>Flacourtieae</taxon>
        <taxon>Dovyalis</taxon>
    </lineage>
</organism>